<keyword evidence="7" id="KW-0812">Transmembrane</keyword>
<dbReference type="InterPro" id="IPR003594">
    <property type="entry name" value="HATPase_dom"/>
</dbReference>
<feature type="transmembrane region" description="Helical" evidence="7">
    <location>
        <begin position="21"/>
        <end position="40"/>
    </location>
</feature>
<dbReference type="CDD" id="cd00130">
    <property type="entry name" value="PAS"/>
    <property type="match status" value="1"/>
</dbReference>
<proteinExistence type="predicted"/>
<organism evidence="10 11">
    <name type="scientific">Thalassospira tepidiphila MCCC 1A03514</name>
    <dbReference type="NCBI Taxonomy" id="1177930"/>
    <lineage>
        <taxon>Bacteria</taxon>
        <taxon>Pseudomonadati</taxon>
        <taxon>Pseudomonadota</taxon>
        <taxon>Alphaproteobacteria</taxon>
        <taxon>Rhodospirillales</taxon>
        <taxon>Thalassospiraceae</taxon>
        <taxon>Thalassospira</taxon>
    </lineage>
</organism>
<accession>A0A853L114</accession>
<dbReference type="SMART" id="SM00388">
    <property type="entry name" value="HisKA"/>
    <property type="match status" value="1"/>
</dbReference>
<evidence type="ECO:0000313" key="11">
    <source>
        <dbReference type="Proteomes" id="UP000094009"/>
    </source>
</evidence>
<dbReference type="NCBIfam" id="TIGR00229">
    <property type="entry name" value="sensory_box"/>
    <property type="match status" value="1"/>
</dbReference>
<dbReference type="SMART" id="SM00387">
    <property type="entry name" value="HATPase_c"/>
    <property type="match status" value="1"/>
</dbReference>
<evidence type="ECO:0000256" key="3">
    <source>
        <dbReference type="ARBA" id="ARBA00022553"/>
    </source>
</evidence>
<feature type="coiled-coil region" evidence="6">
    <location>
        <begin position="432"/>
        <end position="459"/>
    </location>
</feature>
<dbReference type="Proteomes" id="UP000094009">
    <property type="component" value="Unassembled WGS sequence"/>
</dbReference>
<evidence type="ECO:0000259" key="8">
    <source>
        <dbReference type="PROSITE" id="PS50109"/>
    </source>
</evidence>
<keyword evidence="5 10" id="KW-0418">Kinase</keyword>
<dbReference type="SUPFAM" id="SSF55785">
    <property type="entry name" value="PYP-like sensor domain (PAS domain)"/>
    <property type="match status" value="1"/>
</dbReference>
<keyword evidence="6" id="KW-0175">Coiled coil</keyword>
<dbReference type="InterPro" id="IPR052162">
    <property type="entry name" value="Sensor_kinase/Photoreceptor"/>
</dbReference>
<dbReference type="GO" id="GO:0000155">
    <property type="term" value="F:phosphorelay sensor kinase activity"/>
    <property type="evidence" value="ECO:0007669"/>
    <property type="project" value="InterPro"/>
</dbReference>
<evidence type="ECO:0000256" key="7">
    <source>
        <dbReference type="SAM" id="Phobius"/>
    </source>
</evidence>
<dbReference type="InterPro" id="IPR013656">
    <property type="entry name" value="PAS_4"/>
</dbReference>
<dbReference type="SUPFAM" id="SSF47384">
    <property type="entry name" value="Homodimeric domain of signal transducing histidine kinase"/>
    <property type="match status" value="1"/>
</dbReference>
<dbReference type="InterPro" id="IPR005467">
    <property type="entry name" value="His_kinase_dom"/>
</dbReference>
<dbReference type="PANTHER" id="PTHR43304:SF1">
    <property type="entry name" value="PAC DOMAIN-CONTAINING PROTEIN"/>
    <property type="match status" value="1"/>
</dbReference>
<name>A0A853L114_9PROT</name>
<dbReference type="PROSITE" id="PS50112">
    <property type="entry name" value="PAS"/>
    <property type="match status" value="1"/>
</dbReference>
<dbReference type="InterPro" id="IPR000014">
    <property type="entry name" value="PAS"/>
</dbReference>
<dbReference type="RefSeq" id="WP_064780090.1">
    <property type="nucleotide sequence ID" value="NZ_JPVZ01000002.1"/>
</dbReference>
<evidence type="ECO:0000256" key="2">
    <source>
        <dbReference type="ARBA" id="ARBA00012438"/>
    </source>
</evidence>
<keyword evidence="4" id="KW-0808">Transferase</keyword>
<dbReference type="CDD" id="cd00082">
    <property type="entry name" value="HisKA"/>
    <property type="match status" value="1"/>
</dbReference>
<dbReference type="AlphaFoldDB" id="A0A853L114"/>
<dbReference type="PROSITE" id="PS50109">
    <property type="entry name" value="HIS_KIN"/>
    <property type="match status" value="1"/>
</dbReference>
<dbReference type="SMART" id="SM00091">
    <property type="entry name" value="PAS"/>
    <property type="match status" value="1"/>
</dbReference>
<dbReference type="InterPro" id="IPR003661">
    <property type="entry name" value="HisK_dim/P_dom"/>
</dbReference>
<feature type="domain" description="PAS" evidence="9">
    <location>
        <begin position="326"/>
        <end position="387"/>
    </location>
</feature>
<evidence type="ECO:0000256" key="4">
    <source>
        <dbReference type="ARBA" id="ARBA00022679"/>
    </source>
</evidence>
<evidence type="ECO:0000313" key="10">
    <source>
        <dbReference type="EMBL" id="OAZ10825.1"/>
    </source>
</evidence>
<evidence type="ECO:0000256" key="6">
    <source>
        <dbReference type="SAM" id="Coils"/>
    </source>
</evidence>
<dbReference type="InterPro" id="IPR036097">
    <property type="entry name" value="HisK_dim/P_sf"/>
</dbReference>
<dbReference type="FunFam" id="3.30.565.10:FF:000006">
    <property type="entry name" value="Sensor histidine kinase WalK"/>
    <property type="match status" value="1"/>
</dbReference>
<comment type="caution">
    <text evidence="10">The sequence shown here is derived from an EMBL/GenBank/DDBJ whole genome shotgun (WGS) entry which is preliminary data.</text>
</comment>
<dbReference type="EC" id="2.7.13.3" evidence="2"/>
<dbReference type="PANTHER" id="PTHR43304">
    <property type="entry name" value="PHYTOCHROME-LIKE PROTEIN CPH1"/>
    <property type="match status" value="1"/>
</dbReference>
<dbReference type="PRINTS" id="PR00344">
    <property type="entry name" value="BCTRLSENSOR"/>
</dbReference>
<dbReference type="EMBL" id="JPVZ01000002">
    <property type="protein sequence ID" value="OAZ10825.1"/>
    <property type="molecule type" value="Genomic_DNA"/>
</dbReference>
<dbReference type="Pfam" id="PF08448">
    <property type="entry name" value="PAS_4"/>
    <property type="match status" value="1"/>
</dbReference>
<protein>
    <recommendedName>
        <fullName evidence="2">histidine kinase</fullName>
        <ecNumber evidence="2">2.7.13.3</ecNumber>
    </recommendedName>
</protein>
<dbReference type="InterPro" id="IPR035965">
    <property type="entry name" value="PAS-like_dom_sf"/>
</dbReference>
<comment type="catalytic activity">
    <reaction evidence="1">
        <text>ATP + protein L-histidine = ADP + protein N-phospho-L-histidine.</text>
        <dbReference type="EC" id="2.7.13.3"/>
    </reaction>
</comment>
<evidence type="ECO:0000256" key="5">
    <source>
        <dbReference type="ARBA" id="ARBA00022777"/>
    </source>
</evidence>
<keyword evidence="7" id="KW-1133">Transmembrane helix</keyword>
<dbReference type="Pfam" id="PF02518">
    <property type="entry name" value="HATPase_c"/>
    <property type="match status" value="1"/>
</dbReference>
<dbReference type="SUPFAM" id="SSF55874">
    <property type="entry name" value="ATPase domain of HSP90 chaperone/DNA topoisomerase II/histidine kinase"/>
    <property type="match status" value="1"/>
</dbReference>
<feature type="transmembrane region" description="Helical" evidence="7">
    <location>
        <begin position="163"/>
        <end position="185"/>
    </location>
</feature>
<keyword evidence="7" id="KW-0472">Membrane</keyword>
<sequence length="691" mass="78534">MFIMSIEPSLSRRSLVKLRKRLAALTLTGVFVLLFSFFFIQKTLYDSAVEHASAQLEATAFRLGSMLLLHNDVDLQKIVADNSDITVGLLDNQLNQIKGFIPPHLIGDLGDYISTQQTDRDSLVCVHSSEVMVLAYSKLPQINRIVVAYTPRSALLNNWRDAFILHALMFVMAMTILCGLAVWLWHRLKRQHMRAANLAEHFSDTENTLAECGCAVISWPAETTDGKLTAQLNWPEILGPTAENIEPTMTDFLDRLSPESRTKLRGPLIDNVWQDARIGTMVDIRTAKNQMQRFYLMAHRYSEDNREFISVLLLETAAQQELCHPFETYLRHTPEPAIVVNQDGILKGFSPALEELMGLPVHDIVNKPFFMLFVPEDQQTAMTAMRQKNGTATISDGKSILRVLDRKGNVRWLAWHCVGPFDEMIFCSARDVTEFVENANKLRDTLDQLKRSNEDLEQFAYVASHDLQQPLRMVASYTQLLKQRYSGSLDQEADEYIDFAVDGAKRMHKLISHLLEYAKTGTREDFAPIDCNQVLNEAQADLKDVIGREHATITHDDLPTVKGDRIALSRLFQNLLSNAIKYRRPGVSPHISITVEPDPVMRDYWRFSVRDNGIGIHPEHAQRIFRLFQRLHKDEFSGTGLGLSLCRKIVEQHGGRIWLDTSRPLSDPGTTIIFTLRVYHAEASRIGQNNP</sequence>
<keyword evidence="3" id="KW-0597">Phosphoprotein</keyword>
<dbReference type="Gene3D" id="3.30.565.10">
    <property type="entry name" value="Histidine kinase-like ATPase, C-terminal domain"/>
    <property type="match status" value="1"/>
</dbReference>
<reference evidence="10 11" key="1">
    <citation type="submission" date="2014-07" db="EMBL/GenBank/DDBJ databases">
        <title>Draft genome sequence of Thalassospira tepidiphila 1-1B.</title>
        <authorList>
            <person name="Lai Q."/>
            <person name="Shao Z."/>
        </authorList>
    </citation>
    <scope>NUCLEOTIDE SEQUENCE [LARGE SCALE GENOMIC DNA]</scope>
    <source>
        <strain evidence="10 11">MCCC 1A03514</strain>
    </source>
</reference>
<dbReference type="InterPro" id="IPR004358">
    <property type="entry name" value="Sig_transdc_His_kin-like_C"/>
</dbReference>
<dbReference type="Gene3D" id="1.10.287.130">
    <property type="match status" value="1"/>
</dbReference>
<feature type="domain" description="Histidine kinase" evidence="8">
    <location>
        <begin position="462"/>
        <end position="680"/>
    </location>
</feature>
<evidence type="ECO:0000259" key="9">
    <source>
        <dbReference type="PROSITE" id="PS50112"/>
    </source>
</evidence>
<dbReference type="InterPro" id="IPR036890">
    <property type="entry name" value="HATPase_C_sf"/>
</dbReference>
<dbReference type="Gene3D" id="3.30.450.20">
    <property type="entry name" value="PAS domain"/>
    <property type="match status" value="1"/>
</dbReference>
<evidence type="ECO:0000256" key="1">
    <source>
        <dbReference type="ARBA" id="ARBA00000085"/>
    </source>
</evidence>
<dbReference type="Pfam" id="PF00512">
    <property type="entry name" value="HisKA"/>
    <property type="match status" value="1"/>
</dbReference>
<gene>
    <name evidence="10" type="ORF">TH4_04570</name>
</gene>